<dbReference type="InterPro" id="IPR036465">
    <property type="entry name" value="vWFA_dom_sf"/>
</dbReference>
<evidence type="ECO:0000256" key="1">
    <source>
        <dbReference type="SAM" id="MobiDB-lite"/>
    </source>
</evidence>
<feature type="domain" description="VWFA" evidence="3">
    <location>
        <begin position="360"/>
        <end position="534"/>
    </location>
</feature>
<dbReference type="SUPFAM" id="SSF53300">
    <property type="entry name" value="vWA-like"/>
    <property type="match status" value="1"/>
</dbReference>
<feature type="region of interest" description="Disordered" evidence="1">
    <location>
        <begin position="663"/>
        <end position="683"/>
    </location>
</feature>
<dbReference type="InterPro" id="IPR002035">
    <property type="entry name" value="VWF_A"/>
</dbReference>
<sequence length="727" mass="80411">MIVIRPIAKEKPSIYHDSFYRYKKKRSPLIWLIVIIPAIVFAVLFINSSSASEFRQNSQTKQAILNELTSGQLLLGSASDAHSALLVNSDAKFDINGLVATVTLTQSFINPNNTQLDGLYAFPLPDNAAVNYLHIQIADRIIEGKIMEKAQAVAAFQKAKKQGKKASLLEQHRANLFTNKIANIAPHEQITVTIKYFQHIDYADNTFSLRFPMTYTPRYQPLDASMTLSTPLPAFFSNKIKQVPGNISLKVSLNAGVELQAIKSPSHAIKLTNIENSEQASSPFPASQITQVNVGNVQVPMDKDFILQWQATPSNEPRLSVFKEKKDNAIYALAMLIPPTQTNAYSIADFAEQATQFPRDITFIIDTSGSMQGASIEQAKQSLFFALKTLAPTDSFNIIAFSSRFQQAFNSTVMANQANIYHAREFIHKLNANGGTQMYQPLAQALQMPSAAEQTAKAIKQIVFITDGAVSNELDLFRLLHQSRDIPRLFTVGIGAAPNGFFMRKAAEFGRGSYTYIGKVTEVKEKMSALLGKITQPVLKDIKLQFQPLHLGSIEQYPKKIPDLYQGEPLLITFKSALMPNSMQVFGEQANSPWHQEHSFAEQKQSLGITPIWAHAKIEELLDSIVTGTPQEVVKQQVIATSLSHQVLSPYTSFIAIEQTQAQSDENTTNAKSKASNKKATPVPQTALDWQPSLYAGLLMLLISMVMQARRSIAISKKSSAANKGTL</sequence>
<feature type="compositionally biased region" description="Low complexity" evidence="1">
    <location>
        <begin position="667"/>
        <end position="681"/>
    </location>
</feature>
<feature type="domain" description="VIT" evidence="4">
    <location>
        <begin position="70"/>
        <end position="198"/>
    </location>
</feature>
<dbReference type="InterPro" id="IPR022440">
    <property type="entry name" value="CHP03788"/>
</dbReference>
<dbReference type="Pfam" id="PF13768">
    <property type="entry name" value="VWA_3"/>
    <property type="match status" value="1"/>
</dbReference>
<name>A0A4P6P5N5_9GAMM</name>
<dbReference type="Gene3D" id="3.40.50.410">
    <property type="entry name" value="von Willebrand factor, type A domain"/>
    <property type="match status" value="1"/>
</dbReference>
<dbReference type="NCBIfam" id="TIGR03788">
    <property type="entry name" value="marine_srt_targ"/>
    <property type="match status" value="1"/>
</dbReference>
<dbReference type="EMBL" id="CP034759">
    <property type="protein sequence ID" value="QBG36881.1"/>
    <property type="molecule type" value="Genomic_DNA"/>
</dbReference>
<gene>
    <name evidence="5" type="ORF">EMK97_14715</name>
</gene>
<dbReference type="Pfam" id="PF08487">
    <property type="entry name" value="VIT"/>
    <property type="match status" value="1"/>
</dbReference>
<dbReference type="PROSITE" id="PS50234">
    <property type="entry name" value="VWFA"/>
    <property type="match status" value="1"/>
</dbReference>
<evidence type="ECO:0000259" key="4">
    <source>
        <dbReference type="PROSITE" id="PS51468"/>
    </source>
</evidence>
<organism evidence="5 6">
    <name type="scientific">Litorilituus sediminis</name>
    <dbReference type="NCBI Taxonomy" id="718192"/>
    <lineage>
        <taxon>Bacteria</taxon>
        <taxon>Pseudomonadati</taxon>
        <taxon>Pseudomonadota</taxon>
        <taxon>Gammaproteobacteria</taxon>
        <taxon>Alteromonadales</taxon>
        <taxon>Colwelliaceae</taxon>
        <taxon>Litorilituus</taxon>
    </lineage>
</organism>
<dbReference type="Proteomes" id="UP000290244">
    <property type="component" value="Chromosome"/>
</dbReference>
<dbReference type="OrthoDB" id="9784383at2"/>
<reference evidence="5 6" key="1">
    <citation type="submission" date="2018-12" db="EMBL/GenBank/DDBJ databases">
        <title>Complete genome of Litorilituus sediminis.</title>
        <authorList>
            <person name="Liu A."/>
            <person name="Rong J."/>
        </authorList>
    </citation>
    <scope>NUCLEOTIDE SEQUENCE [LARGE SCALE GENOMIC DNA]</scope>
    <source>
        <strain evidence="5 6">JCM 17549</strain>
    </source>
</reference>
<dbReference type="KEGG" id="lsd:EMK97_14715"/>
<evidence type="ECO:0000259" key="3">
    <source>
        <dbReference type="PROSITE" id="PS50234"/>
    </source>
</evidence>
<dbReference type="SMART" id="SM00327">
    <property type="entry name" value="VWA"/>
    <property type="match status" value="1"/>
</dbReference>
<protein>
    <submittedName>
        <fullName evidence="5">Marine proteobacterial sortase target protein</fullName>
    </submittedName>
</protein>
<evidence type="ECO:0000313" key="5">
    <source>
        <dbReference type="EMBL" id="QBG36881.1"/>
    </source>
</evidence>
<dbReference type="InterPro" id="IPR013694">
    <property type="entry name" value="VIT"/>
</dbReference>
<evidence type="ECO:0000256" key="2">
    <source>
        <dbReference type="SAM" id="Phobius"/>
    </source>
</evidence>
<keyword evidence="2" id="KW-1133">Transmembrane helix</keyword>
<feature type="transmembrane region" description="Helical" evidence="2">
    <location>
        <begin position="29"/>
        <end position="46"/>
    </location>
</feature>
<keyword evidence="6" id="KW-1185">Reference proteome</keyword>
<proteinExistence type="predicted"/>
<keyword evidence="2" id="KW-0472">Membrane</keyword>
<accession>A0A4P6P5N5</accession>
<evidence type="ECO:0000313" key="6">
    <source>
        <dbReference type="Proteomes" id="UP000290244"/>
    </source>
</evidence>
<dbReference type="PANTHER" id="PTHR45737:SF6">
    <property type="entry name" value="VON WILLEBRAND FACTOR A DOMAIN-CONTAINING PROTEIN 5A"/>
    <property type="match status" value="1"/>
</dbReference>
<dbReference type="AlphaFoldDB" id="A0A4P6P5N5"/>
<dbReference type="PANTHER" id="PTHR45737">
    <property type="entry name" value="VON WILLEBRAND FACTOR A DOMAIN-CONTAINING PROTEIN 5A"/>
    <property type="match status" value="1"/>
</dbReference>
<dbReference type="SMART" id="SM00609">
    <property type="entry name" value="VIT"/>
    <property type="match status" value="1"/>
</dbReference>
<dbReference type="PROSITE" id="PS51468">
    <property type="entry name" value="VIT"/>
    <property type="match status" value="1"/>
</dbReference>
<keyword evidence="2" id="KW-0812">Transmembrane</keyword>